<dbReference type="SMART" id="SM00066">
    <property type="entry name" value="GAL4"/>
    <property type="match status" value="1"/>
</dbReference>
<protein>
    <submittedName>
        <fullName evidence="9">Fungal-specific transcription factor domain-containing protein</fullName>
    </submittedName>
</protein>
<keyword evidence="4" id="KW-0238">DNA-binding</keyword>
<dbReference type="InterPro" id="IPR036864">
    <property type="entry name" value="Zn2-C6_fun-type_DNA-bd_sf"/>
</dbReference>
<organism evidence="9 10">
    <name type="scientific">Talaromyces proteolyticus</name>
    <dbReference type="NCBI Taxonomy" id="1131652"/>
    <lineage>
        <taxon>Eukaryota</taxon>
        <taxon>Fungi</taxon>
        <taxon>Dikarya</taxon>
        <taxon>Ascomycota</taxon>
        <taxon>Pezizomycotina</taxon>
        <taxon>Eurotiomycetes</taxon>
        <taxon>Eurotiomycetidae</taxon>
        <taxon>Eurotiales</taxon>
        <taxon>Trichocomaceae</taxon>
        <taxon>Talaromyces</taxon>
        <taxon>Talaromyces sect. Bacilispori</taxon>
    </lineage>
</organism>
<dbReference type="PROSITE" id="PS50048">
    <property type="entry name" value="ZN2_CY6_FUNGAL_2"/>
    <property type="match status" value="1"/>
</dbReference>
<dbReference type="InterPro" id="IPR001138">
    <property type="entry name" value="Zn2Cys6_DnaBD"/>
</dbReference>
<accession>A0AAD4KM68</accession>
<keyword evidence="5" id="KW-0804">Transcription</keyword>
<keyword evidence="10" id="KW-1185">Reference proteome</keyword>
<dbReference type="PANTHER" id="PTHR31001">
    <property type="entry name" value="UNCHARACTERIZED TRANSCRIPTIONAL REGULATORY PROTEIN"/>
    <property type="match status" value="1"/>
</dbReference>
<evidence type="ECO:0000256" key="7">
    <source>
        <dbReference type="SAM" id="MobiDB-lite"/>
    </source>
</evidence>
<dbReference type="GeneID" id="70244491"/>
<evidence type="ECO:0000256" key="4">
    <source>
        <dbReference type="ARBA" id="ARBA00023125"/>
    </source>
</evidence>
<feature type="domain" description="Zn(2)-C6 fungal-type" evidence="8">
    <location>
        <begin position="17"/>
        <end position="46"/>
    </location>
</feature>
<dbReference type="InterPro" id="IPR050613">
    <property type="entry name" value="Sec_Metabolite_Reg"/>
</dbReference>
<dbReference type="GO" id="GO:0008270">
    <property type="term" value="F:zinc ion binding"/>
    <property type="evidence" value="ECO:0007669"/>
    <property type="project" value="InterPro"/>
</dbReference>
<keyword evidence="6" id="KW-0539">Nucleus</keyword>
<dbReference type="Gene3D" id="4.10.240.10">
    <property type="entry name" value="Zn(2)-C6 fungal-type DNA-binding domain"/>
    <property type="match status" value="1"/>
</dbReference>
<comment type="caution">
    <text evidence="9">The sequence shown here is derived from an EMBL/GenBank/DDBJ whole genome shotgun (WGS) entry which is preliminary data.</text>
</comment>
<dbReference type="CDD" id="cd00067">
    <property type="entry name" value="GAL4"/>
    <property type="match status" value="1"/>
</dbReference>
<sequence>MTSPASNTGLDGLRPHSCVLCQKRKVKCDRTTPCSGCVKAQVECEYRDPVPPRRRKKKLPEAAMVARLRRYEDVIRKAGIDTSLLEEDSRGESLPIRQPISAESRLEYSSPPSFNAPISVPSGNTSKSGPGKFISREGRSLYLDNNLWKSVSNELQDAEGILPEGSTDSILGPNEHEVEDANGDFLFVGKPSRQSLTHLHPDPLQIFKLWQMFLDGVNPLTKFIHAPTLQQQILNATSDLSSISRPLEALMFAIYCAALLPMQDDEARKSFHESKSTLMARYRQAAQQALVNAGVLGTSDLMVLQAFLLFIISARLAYSPHVLWSMSGICIRIGQRIGLHRDGSKLGLSVFETEMRRRIWWRSMVTDTTIGHMAGCESFFSDTEDVKLPSNVNDSALDPDMTEPPVELAGATEMTFCLLGYEMGVWLLKNSKSKTSTFDGYWQFVNSSSVPLDQKDQLIDELETMLETRYVRYCDPSIPLHLVSRIVAGSVVTLARIRAHHPRRYQEKGEEVPQAERELLFKLCKHLVECANILFVTRKAQRFFWHIDFHFPWESIIVMLSELRHRSIGKDVAEGWVLVNTALQRQFKSLHQPRKNPLHLAVANLAIKAWSAHVAESERRRVPPVPQPEIITKFWIYTQGYKSSNPSRTTNDTAVHFTPATTPVKNKYSFPTGQRATPSDTVATASEGDTALQNNINNQSTGLSPTDWNYRTDSVNFDLDMSAITELYPTDDSPMNWVEWDDLIQQFQQQKDVDMDMDLPPSFG</sequence>
<name>A0AAD4KM68_9EURO</name>
<comment type="subcellular location">
    <subcellularLocation>
        <location evidence="1">Nucleus</location>
    </subcellularLocation>
</comment>
<dbReference type="Pfam" id="PF04082">
    <property type="entry name" value="Fungal_trans"/>
    <property type="match status" value="1"/>
</dbReference>
<evidence type="ECO:0000313" key="10">
    <source>
        <dbReference type="Proteomes" id="UP001201262"/>
    </source>
</evidence>
<keyword evidence="3" id="KW-0805">Transcription regulation</keyword>
<dbReference type="EMBL" id="JAJTJA010000008">
    <property type="protein sequence ID" value="KAH8694981.1"/>
    <property type="molecule type" value="Genomic_DNA"/>
</dbReference>
<evidence type="ECO:0000256" key="5">
    <source>
        <dbReference type="ARBA" id="ARBA00023163"/>
    </source>
</evidence>
<evidence type="ECO:0000259" key="8">
    <source>
        <dbReference type="PROSITE" id="PS50048"/>
    </source>
</evidence>
<proteinExistence type="predicted"/>
<evidence type="ECO:0000256" key="6">
    <source>
        <dbReference type="ARBA" id="ARBA00023242"/>
    </source>
</evidence>
<gene>
    <name evidence="9" type="ORF">BGW36DRAFT_360700</name>
</gene>
<dbReference type="SUPFAM" id="SSF57701">
    <property type="entry name" value="Zn2/Cys6 DNA-binding domain"/>
    <property type="match status" value="1"/>
</dbReference>
<evidence type="ECO:0000256" key="2">
    <source>
        <dbReference type="ARBA" id="ARBA00022723"/>
    </source>
</evidence>
<dbReference type="RefSeq" id="XP_046070123.1">
    <property type="nucleotide sequence ID" value="XM_046214204.1"/>
</dbReference>
<dbReference type="SMART" id="SM00906">
    <property type="entry name" value="Fungal_trans"/>
    <property type="match status" value="1"/>
</dbReference>
<reference evidence="9" key="1">
    <citation type="submission" date="2021-12" db="EMBL/GenBank/DDBJ databases">
        <title>Convergent genome expansion in fungi linked to evolution of root-endophyte symbiosis.</title>
        <authorList>
            <consortium name="DOE Joint Genome Institute"/>
            <person name="Ke Y.-H."/>
            <person name="Bonito G."/>
            <person name="Liao H.-L."/>
            <person name="Looney B."/>
            <person name="Rojas-Flechas A."/>
            <person name="Nash J."/>
            <person name="Hameed K."/>
            <person name="Schadt C."/>
            <person name="Martin F."/>
            <person name="Crous P.W."/>
            <person name="Miettinen O."/>
            <person name="Magnuson J.K."/>
            <person name="Labbe J."/>
            <person name="Jacobson D."/>
            <person name="Doktycz M.J."/>
            <person name="Veneault-Fourrey C."/>
            <person name="Kuo A."/>
            <person name="Mondo S."/>
            <person name="Calhoun S."/>
            <person name="Riley R."/>
            <person name="Ohm R."/>
            <person name="LaButti K."/>
            <person name="Andreopoulos B."/>
            <person name="Pangilinan J."/>
            <person name="Nolan M."/>
            <person name="Tritt A."/>
            <person name="Clum A."/>
            <person name="Lipzen A."/>
            <person name="Daum C."/>
            <person name="Barry K."/>
            <person name="Grigoriev I.V."/>
            <person name="Vilgalys R."/>
        </authorList>
    </citation>
    <scope>NUCLEOTIDE SEQUENCE</scope>
    <source>
        <strain evidence="9">PMI_201</strain>
    </source>
</reference>
<dbReference type="GO" id="GO:0006351">
    <property type="term" value="P:DNA-templated transcription"/>
    <property type="evidence" value="ECO:0007669"/>
    <property type="project" value="InterPro"/>
</dbReference>
<dbReference type="Proteomes" id="UP001201262">
    <property type="component" value="Unassembled WGS sequence"/>
</dbReference>
<dbReference type="PANTHER" id="PTHR31001:SF85">
    <property type="entry name" value="ZN(II)2CYS6 TRANSCRIPTION FACTOR (EUROFUNG)"/>
    <property type="match status" value="1"/>
</dbReference>
<dbReference type="CDD" id="cd12148">
    <property type="entry name" value="fungal_TF_MHR"/>
    <property type="match status" value="1"/>
</dbReference>
<dbReference type="AlphaFoldDB" id="A0AAD4KM68"/>
<evidence type="ECO:0000313" key="9">
    <source>
        <dbReference type="EMBL" id="KAH8694981.1"/>
    </source>
</evidence>
<dbReference type="GO" id="GO:0005634">
    <property type="term" value="C:nucleus"/>
    <property type="evidence" value="ECO:0007669"/>
    <property type="project" value="UniProtKB-SubCell"/>
</dbReference>
<dbReference type="GO" id="GO:0000981">
    <property type="term" value="F:DNA-binding transcription factor activity, RNA polymerase II-specific"/>
    <property type="evidence" value="ECO:0007669"/>
    <property type="project" value="InterPro"/>
</dbReference>
<evidence type="ECO:0000256" key="3">
    <source>
        <dbReference type="ARBA" id="ARBA00023015"/>
    </source>
</evidence>
<keyword evidence="2" id="KW-0479">Metal-binding</keyword>
<dbReference type="Pfam" id="PF00172">
    <property type="entry name" value="Zn_clus"/>
    <property type="match status" value="1"/>
</dbReference>
<dbReference type="InterPro" id="IPR007219">
    <property type="entry name" value="XnlR_reg_dom"/>
</dbReference>
<dbReference type="GO" id="GO:0003677">
    <property type="term" value="F:DNA binding"/>
    <property type="evidence" value="ECO:0007669"/>
    <property type="project" value="UniProtKB-KW"/>
</dbReference>
<feature type="region of interest" description="Disordered" evidence="7">
    <location>
        <begin position="102"/>
        <end position="131"/>
    </location>
</feature>
<evidence type="ECO:0000256" key="1">
    <source>
        <dbReference type="ARBA" id="ARBA00004123"/>
    </source>
</evidence>